<evidence type="ECO:0000313" key="1">
    <source>
        <dbReference type="EMBL" id="CVL09264.1"/>
    </source>
</evidence>
<sequence length="174" mass="18974">MADLDEAKDCFFTAFYRHVSVVSVHTAAGRYLICIQDIFQGRTYLSSAIVGLSSSAAAIASHYNRGRVAAIELLETGRSVIAGAFLEQCSFAALGRAHTALARSFIDLRDELHAPSPASYFRIAERPRAALEAERNWRRDAGPHLASLLKTVRSKAGFGRFLLSALEVDMLEAA</sequence>
<organism evidence="1 2">
    <name type="scientific">Fusarium mangiferae</name>
    <name type="common">Mango malformation disease fungus</name>
    <dbReference type="NCBI Taxonomy" id="192010"/>
    <lineage>
        <taxon>Eukaryota</taxon>
        <taxon>Fungi</taxon>
        <taxon>Dikarya</taxon>
        <taxon>Ascomycota</taxon>
        <taxon>Pezizomycotina</taxon>
        <taxon>Sordariomycetes</taxon>
        <taxon>Hypocreomycetidae</taxon>
        <taxon>Hypocreales</taxon>
        <taxon>Nectriaceae</taxon>
        <taxon>Fusarium</taxon>
        <taxon>Fusarium fujikuroi species complex</taxon>
    </lineage>
</organism>
<proteinExistence type="predicted"/>
<evidence type="ECO:0000313" key="2">
    <source>
        <dbReference type="Proteomes" id="UP000184255"/>
    </source>
</evidence>
<protein>
    <submittedName>
        <fullName evidence="1">Uncharacterized protein</fullName>
    </submittedName>
</protein>
<comment type="caution">
    <text evidence="1">The sequence shown here is derived from an EMBL/GenBank/DDBJ whole genome shotgun (WGS) entry which is preliminary data.</text>
</comment>
<dbReference type="GeneID" id="65093524"/>
<accession>A0A1L7UF30</accession>
<dbReference type="Proteomes" id="UP000184255">
    <property type="component" value="Unassembled WGS sequence"/>
</dbReference>
<keyword evidence="2" id="KW-1185">Reference proteome</keyword>
<dbReference type="AlphaFoldDB" id="A0A1L7UF30"/>
<reference evidence="2" key="1">
    <citation type="journal article" date="2016" name="Genome Biol. Evol.">
        <title>Comparative 'omics' of the Fusarium fujikuroi species complex highlights differences in genetic potential and metabolite synthesis.</title>
        <authorList>
            <person name="Niehaus E.-M."/>
            <person name="Muensterkoetter M."/>
            <person name="Proctor R.H."/>
            <person name="Brown D.W."/>
            <person name="Sharon A."/>
            <person name="Idan Y."/>
            <person name="Oren-Young L."/>
            <person name="Sieber C.M."/>
            <person name="Novak O."/>
            <person name="Pencik A."/>
            <person name="Tarkowska D."/>
            <person name="Hromadova K."/>
            <person name="Freeman S."/>
            <person name="Maymon M."/>
            <person name="Elazar M."/>
            <person name="Youssef S.A."/>
            <person name="El-Shabrawy E.S.M."/>
            <person name="Shalaby A.B.A."/>
            <person name="Houterman P."/>
            <person name="Brock N.L."/>
            <person name="Burkhardt I."/>
            <person name="Tsavkelova E.A."/>
            <person name="Dickschat J.S."/>
            <person name="Galuszka P."/>
            <person name="Gueldener U."/>
            <person name="Tudzynski B."/>
        </authorList>
    </citation>
    <scope>NUCLEOTIDE SEQUENCE [LARGE SCALE GENOMIC DNA]</scope>
    <source>
        <strain evidence="2">MRC7560</strain>
    </source>
</reference>
<dbReference type="VEuPathDB" id="FungiDB:FMAN_14276"/>
<dbReference type="EMBL" id="FCQH01000036">
    <property type="protein sequence ID" value="CVL09264.1"/>
    <property type="molecule type" value="Genomic_DNA"/>
</dbReference>
<name>A0A1L7UF30_FUSMA</name>
<dbReference type="RefSeq" id="XP_041691544.1">
    <property type="nucleotide sequence ID" value="XM_041826199.1"/>
</dbReference>
<gene>
    <name evidence="1" type="ORF">FMAN_14276</name>
</gene>